<comment type="subunit">
    <text evidence="1 8">Homodimer.</text>
</comment>
<evidence type="ECO:0000256" key="7">
    <source>
        <dbReference type="ARBA" id="ARBA00022833"/>
    </source>
</evidence>
<sequence length="337" mass="37859">MRLTFLGTSAGMPTIERNVTALALAMDDSRYWYLVDCGEGTQHQLLHCRYTLSHLQAIFITHVHGDHIFGLPGLVTSASMQGRTAPLTIYGPEGVESFVRHSLMLTDTHELSFPLTFTRSDFPNFAYQNRELSITSHSLSHCVPSYGYRFSENIIPHHLNAIKMEALGVPRGPLWGKLQKGNIVQLDNGHTVLPEQVLAKTPKKRVVIVGGDNDRPELLESILPEADLLIHEATFTDEVFQQVGPRWKHSTAKNVAQVAAKVNLPNLILTHFSGRYRISAQSEEQNINAIRQEAQKFYSGRVELAEDFAIWQLNRGEGLLYMGNCEKKVCTNYTNPH</sequence>
<name>A0AA90SYC3_9GAMM</name>
<evidence type="ECO:0000313" key="9">
    <source>
        <dbReference type="EMBL" id="MDP0589543.1"/>
    </source>
</evidence>
<dbReference type="EC" id="3.1.26.11" evidence="8"/>
<dbReference type="GO" id="GO:0042781">
    <property type="term" value="F:3'-tRNA processing endoribonuclease activity"/>
    <property type="evidence" value="ECO:0007669"/>
    <property type="project" value="UniProtKB-UniRule"/>
</dbReference>
<organism evidence="9 10">
    <name type="scientific">Candidatus Endonucleibacter bathymodioli</name>
    <dbReference type="NCBI Taxonomy" id="539814"/>
    <lineage>
        <taxon>Bacteria</taxon>
        <taxon>Pseudomonadati</taxon>
        <taxon>Pseudomonadota</taxon>
        <taxon>Gammaproteobacteria</taxon>
        <taxon>Oceanospirillales</taxon>
        <taxon>Endozoicomonadaceae</taxon>
        <taxon>Candidatus Endonucleibacter</taxon>
    </lineage>
</organism>
<keyword evidence="7 8" id="KW-0862">Zinc</keyword>
<gene>
    <name evidence="8" type="primary">rnz</name>
    <name evidence="9" type="ORF">QS748_10280</name>
</gene>
<accession>A0AA90SYC3</accession>
<evidence type="ECO:0000256" key="5">
    <source>
        <dbReference type="ARBA" id="ARBA00022759"/>
    </source>
</evidence>
<keyword evidence="6 8" id="KW-0378">Hydrolase</keyword>
<feature type="binding site" evidence="8">
    <location>
        <position position="64"/>
    </location>
    <ligand>
        <name>Zn(2+)</name>
        <dbReference type="ChEBI" id="CHEBI:29105"/>
        <label>1</label>
        <note>catalytic</note>
    </ligand>
</feature>
<reference evidence="9 10" key="1">
    <citation type="journal article" date="2023" name="bioRxiv">
        <title>An intranuclear bacterial parasite of deep-sea mussels expresses apoptosis inhibitors acquired from its host.</title>
        <authorList>
            <person name="Gonzalez Porras M.A."/>
            <person name="Assie A."/>
            <person name="Tietjen M."/>
            <person name="Violette M."/>
            <person name="Kleiner M."/>
            <person name="Gruber-Vodicka H."/>
            <person name="Dubilier N."/>
            <person name="Leisch N."/>
        </authorList>
    </citation>
    <scope>NUCLEOTIDE SEQUENCE [LARGE SCALE GENOMIC DNA]</scope>
    <source>
        <strain evidence="9">IAP13</strain>
    </source>
</reference>
<keyword evidence="10" id="KW-1185">Reference proteome</keyword>
<feature type="active site" description="Proton acceptor" evidence="8">
    <location>
        <position position="66"/>
    </location>
</feature>
<feature type="binding site" evidence="8">
    <location>
        <position position="62"/>
    </location>
    <ligand>
        <name>Zn(2+)</name>
        <dbReference type="ChEBI" id="CHEBI:29105"/>
        <label>1</label>
        <note>catalytic</note>
    </ligand>
</feature>
<comment type="function">
    <text evidence="8">Zinc phosphodiesterase, which displays some tRNA 3'-processing endonuclease activity. Probably involved in tRNA maturation, by removing a 3'-trailer from precursor tRNA.</text>
</comment>
<keyword evidence="4 8" id="KW-0479">Metal-binding</keyword>
<comment type="similarity">
    <text evidence="8">Belongs to the RNase Z family.</text>
</comment>
<evidence type="ECO:0000256" key="1">
    <source>
        <dbReference type="ARBA" id="ARBA00011738"/>
    </source>
</evidence>
<dbReference type="Pfam" id="PF23023">
    <property type="entry name" value="Anti-Pycsar_Apyc1"/>
    <property type="match status" value="1"/>
</dbReference>
<proteinExistence type="inferred from homology"/>
<keyword evidence="5 8" id="KW-0255">Endonuclease</keyword>
<evidence type="ECO:0000256" key="4">
    <source>
        <dbReference type="ARBA" id="ARBA00022723"/>
    </source>
</evidence>
<comment type="catalytic activity">
    <reaction evidence="8">
        <text>Endonucleolytic cleavage of RNA, removing extra 3' nucleotides from tRNA precursor, generating 3' termini of tRNAs. A 3'-hydroxy group is left at the tRNA terminus and a 5'-phosphoryl group is left at the trailer molecule.</text>
        <dbReference type="EC" id="3.1.26.11"/>
    </reaction>
</comment>
<dbReference type="HAMAP" id="MF_01818">
    <property type="entry name" value="RNase_Z_BN"/>
    <property type="match status" value="1"/>
</dbReference>
<feature type="binding site" evidence="8">
    <location>
        <position position="67"/>
    </location>
    <ligand>
        <name>Zn(2+)</name>
        <dbReference type="ChEBI" id="CHEBI:29105"/>
        <label>2</label>
        <note>catalytic</note>
    </ligand>
</feature>
<comment type="cofactor">
    <cofactor evidence="8">
        <name>Zn(2+)</name>
        <dbReference type="ChEBI" id="CHEBI:29105"/>
    </cofactor>
    <text evidence="8">Binds 2 Zn(2+) ions.</text>
</comment>
<dbReference type="InterPro" id="IPR036866">
    <property type="entry name" value="RibonucZ/Hydroxyglut_hydro"/>
</dbReference>
<dbReference type="Proteomes" id="UP001178148">
    <property type="component" value="Unassembled WGS sequence"/>
</dbReference>
<evidence type="ECO:0000256" key="8">
    <source>
        <dbReference type="HAMAP-Rule" id="MF_01818"/>
    </source>
</evidence>
<evidence type="ECO:0000256" key="2">
    <source>
        <dbReference type="ARBA" id="ARBA00022694"/>
    </source>
</evidence>
<evidence type="ECO:0000256" key="6">
    <source>
        <dbReference type="ARBA" id="ARBA00022801"/>
    </source>
</evidence>
<dbReference type="Gene3D" id="3.60.15.10">
    <property type="entry name" value="Ribonuclease Z/Hydroxyacylglutathione hydrolase-like"/>
    <property type="match status" value="1"/>
</dbReference>
<dbReference type="InterPro" id="IPR013471">
    <property type="entry name" value="RNase_Z/BN"/>
</dbReference>
<feature type="binding site" evidence="8">
    <location>
        <position position="66"/>
    </location>
    <ligand>
        <name>Zn(2+)</name>
        <dbReference type="ChEBI" id="CHEBI:29105"/>
        <label>2</label>
        <note>catalytic</note>
    </ligand>
</feature>
<protein>
    <recommendedName>
        <fullName evidence="8">Ribonuclease Z</fullName>
        <shortName evidence="8">RNase Z</shortName>
        <ecNumber evidence="8">3.1.26.11</ecNumber>
    </recommendedName>
    <alternativeName>
        <fullName evidence="8">tRNA 3 endonuclease</fullName>
    </alternativeName>
    <alternativeName>
        <fullName evidence="8">tRNase Z</fullName>
    </alternativeName>
</protein>
<dbReference type="PANTHER" id="PTHR46018">
    <property type="entry name" value="ZINC PHOSPHODIESTERASE ELAC PROTEIN 1"/>
    <property type="match status" value="1"/>
</dbReference>
<comment type="caution">
    <text evidence="9">The sequence shown here is derived from an EMBL/GenBank/DDBJ whole genome shotgun (WGS) entry which is preliminary data.</text>
</comment>
<dbReference type="PANTHER" id="PTHR46018:SF2">
    <property type="entry name" value="ZINC PHOSPHODIESTERASE ELAC PROTEIN 1"/>
    <property type="match status" value="1"/>
</dbReference>
<dbReference type="CDD" id="cd07717">
    <property type="entry name" value="RNaseZ_ZiPD-like_MBL-fold"/>
    <property type="match status" value="1"/>
</dbReference>
<dbReference type="SUPFAM" id="SSF56281">
    <property type="entry name" value="Metallo-hydrolase/oxidoreductase"/>
    <property type="match status" value="1"/>
</dbReference>
<dbReference type="AlphaFoldDB" id="A0AA90SYC3"/>
<evidence type="ECO:0000313" key="10">
    <source>
        <dbReference type="Proteomes" id="UP001178148"/>
    </source>
</evidence>
<feature type="binding site" evidence="8">
    <location>
        <position position="212"/>
    </location>
    <ligand>
        <name>Zn(2+)</name>
        <dbReference type="ChEBI" id="CHEBI:29105"/>
        <label>1</label>
        <note>catalytic</note>
    </ligand>
</feature>
<keyword evidence="2 8" id="KW-0819">tRNA processing</keyword>
<dbReference type="EMBL" id="JASXSV010000016">
    <property type="protein sequence ID" value="MDP0589543.1"/>
    <property type="molecule type" value="Genomic_DNA"/>
</dbReference>
<feature type="binding site" evidence="8">
    <location>
        <position position="141"/>
    </location>
    <ligand>
        <name>Zn(2+)</name>
        <dbReference type="ChEBI" id="CHEBI:29105"/>
        <label>1</label>
        <note>catalytic</note>
    </ligand>
</feature>
<keyword evidence="3 8" id="KW-0540">Nuclease</keyword>
<feature type="binding site" evidence="8">
    <location>
        <position position="212"/>
    </location>
    <ligand>
        <name>Zn(2+)</name>
        <dbReference type="ChEBI" id="CHEBI:29105"/>
        <label>2</label>
        <note>catalytic</note>
    </ligand>
</feature>
<feature type="binding site" evidence="8">
    <location>
        <position position="271"/>
    </location>
    <ligand>
        <name>Zn(2+)</name>
        <dbReference type="ChEBI" id="CHEBI:29105"/>
        <label>2</label>
        <note>catalytic</note>
    </ligand>
</feature>
<evidence type="ECO:0000256" key="3">
    <source>
        <dbReference type="ARBA" id="ARBA00022722"/>
    </source>
</evidence>
<dbReference type="NCBIfam" id="NF000801">
    <property type="entry name" value="PRK00055.1-3"/>
    <property type="match status" value="1"/>
</dbReference>
<dbReference type="GO" id="GO:0008270">
    <property type="term" value="F:zinc ion binding"/>
    <property type="evidence" value="ECO:0007669"/>
    <property type="project" value="UniProtKB-UniRule"/>
</dbReference>